<accession>A0AAN9DMK2</accession>
<feature type="region of interest" description="Disordered" evidence="6">
    <location>
        <begin position="91"/>
        <end position="120"/>
    </location>
</feature>
<evidence type="ECO:0000256" key="1">
    <source>
        <dbReference type="ARBA" id="ARBA00022723"/>
    </source>
</evidence>
<keyword evidence="5" id="KW-0175">Coiled coil</keyword>
<dbReference type="InterPro" id="IPR001870">
    <property type="entry name" value="B30.2/SPRY"/>
</dbReference>
<feature type="domain" description="B30.2/SPRY" evidence="9">
    <location>
        <begin position="397"/>
        <end position="592"/>
    </location>
</feature>
<reference evidence="10 11" key="1">
    <citation type="submission" date="2024-02" db="EMBL/GenBank/DDBJ databases">
        <title>Chromosome-level genome assembly of the Eurasian Minnow (Phoxinus phoxinus).</title>
        <authorList>
            <person name="Oriowo T.O."/>
            <person name="Martin S."/>
            <person name="Stange M."/>
            <person name="Chrysostomakis Y."/>
            <person name="Brown T."/>
            <person name="Winkler S."/>
            <person name="Kukowka S."/>
            <person name="Myers E.W."/>
            <person name="Bohne A."/>
        </authorList>
    </citation>
    <scope>NUCLEOTIDE SEQUENCE [LARGE SCALE GENOMIC DNA]</scope>
    <source>
        <strain evidence="10">ZFMK-TIS-60720</strain>
        <tissue evidence="10">Whole Organism</tissue>
    </source>
</reference>
<keyword evidence="11" id="KW-1185">Reference proteome</keyword>
<keyword evidence="1" id="KW-0479">Metal-binding</keyword>
<dbReference type="SMART" id="SM00184">
    <property type="entry name" value="RING"/>
    <property type="match status" value="1"/>
</dbReference>
<feature type="coiled-coil region" evidence="5">
    <location>
        <begin position="234"/>
        <end position="330"/>
    </location>
</feature>
<feature type="domain" description="RING-type" evidence="7">
    <location>
        <begin position="24"/>
        <end position="64"/>
    </location>
</feature>
<dbReference type="PROSITE" id="PS50188">
    <property type="entry name" value="B302_SPRY"/>
    <property type="match status" value="1"/>
</dbReference>
<name>A0AAN9DMK2_9TELE</name>
<evidence type="ECO:0000256" key="3">
    <source>
        <dbReference type="ARBA" id="ARBA00022833"/>
    </source>
</evidence>
<evidence type="ECO:0000256" key="4">
    <source>
        <dbReference type="PROSITE-ProRule" id="PRU00024"/>
    </source>
</evidence>
<organism evidence="10 11">
    <name type="scientific">Phoxinus phoxinus</name>
    <name type="common">Eurasian minnow</name>
    <dbReference type="NCBI Taxonomy" id="58324"/>
    <lineage>
        <taxon>Eukaryota</taxon>
        <taxon>Metazoa</taxon>
        <taxon>Chordata</taxon>
        <taxon>Craniata</taxon>
        <taxon>Vertebrata</taxon>
        <taxon>Euteleostomi</taxon>
        <taxon>Actinopterygii</taxon>
        <taxon>Neopterygii</taxon>
        <taxon>Teleostei</taxon>
        <taxon>Ostariophysi</taxon>
        <taxon>Cypriniformes</taxon>
        <taxon>Leuciscidae</taxon>
        <taxon>Phoxininae</taxon>
        <taxon>Phoxinus</taxon>
    </lineage>
</organism>
<dbReference type="PROSITE" id="PS00518">
    <property type="entry name" value="ZF_RING_1"/>
    <property type="match status" value="1"/>
</dbReference>
<dbReference type="CDD" id="cd19769">
    <property type="entry name" value="Bbox2_TRIM16-like"/>
    <property type="match status" value="1"/>
</dbReference>
<dbReference type="InterPro" id="IPR058030">
    <property type="entry name" value="TRIM8/14/16/25/29/45/65_CC"/>
</dbReference>
<dbReference type="InterPro" id="IPR043136">
    <property type="entry name" value="B30.2/SPRY_sf"/>
</dbReference>
<evidence type="ECO:0008006" key="12">
    <source>
        <dbReference type="Google" id="ProtNLM"/>
    </source>
</evidence>
<feature type="domain" description="B box-type" evidence="8">
    <location>
        <begin position="183"/>
        <end position="223"/>
    </location>
</feature>
<proteinExistence type="predicted"/>
<evidence type="ECO:0000313" key="10">
    <source>
        <dbReference type="EMBL" id="KAK7176949.1"/>
    </source>
</evidence>
<dbReference type="FunFam" id="2.60.120.920:FF:000004">
    <property type="entry name" value="Butyrophilin subfamily 1 member A1"/>
    <property type="match status" value="1"/>
</dbReference>
<dbReference type="InterPro" id="IPR001841">
    <property type="entry name" value="Znf_RING"/>
</dbReference>
<feature type="region of interest" description="Disordered" evidence="6">
    <location>
        <begin position="133"/>
        <end position="158"/>
    </location>
</feature>
<dbReference type="SUPFAM" id="SSF49899">
    <property type="entry name" value="Concanavalin A-like lectins/glucanases"/>
    <property type="match status" value="1"/>
</dbReference>
<dbReference type="InterPro" id="IPR050143">
    <property type="entry name" value="TRIM/RBCC"/>
</dbReference>
<dbReference type="SMART" id="SM00589">
    <property type="entry name" value="PRY"/>
    <property type="match status" value="1"/>
</dbReference>
<gene>
    <name evidence="10" type="ORF">R3I93_001019</name>
</gene>
<dbReference type="SUPFAM" id="SSF57850">
    <property type="entry name" value="RING/U-box"/>
    <property type="match status" value="1"/>
</dbReference>
<dbReference type="SMART" id="SM00449">
    <property type="entry name" value="SPRY"/>
    <property type="match status" value="1"/>
</dbReference>
<dbReference type="InterPro" id="IPR003879">
    <property type="entry name" value="Butyrophylin_SPRY"/>
</dbReference>
<dbReference type="InterPro" id="IPR013320">
    <property type="entry name" value="ConA-like_dom_sf"/>
</dbReference>
<feature type="compositionally biased region" description="Polar residues" evidence="6">
    <location>
        <begin position="149"/>
        <end position="158"/>
    </location>
</feature>
<evidence type="ECO:0000256" key="5">
    <source>
        <dbReference type="SAM" id="Coils"/>
    </source>
</evidence>
<evidence type="ECO:0000313" key="11">
    <source>
        <dbReference type="Proteomes" id="UP001364617"/>
    </source>
</evidence>
<dbReference type="Pfam" id="PF25600">
    <property type="entry name" value="TRIM_CC"/>
    <property type="match status" value="1"/>
</dbReference>
<evidence type="ECO:0000259" key="7">
    <source>
        <dbReference type="PROSITE" id="PS50089"/>
    </source>
</evidence>
<dbReference type="PROSITE" id="PS50089">
    <property type="entry name" value="ZF_RING_2"/>
    <property type="match status" value="1"/>
</dbReference>
<dbReference type="EMBL" id="JAYKXH010000001">
    <property type="protein sequence ID" value="KAK7176949.1"/>
    <property type="molecule type" value="Genomic_DNA"/>
</dbReference>
<keyword evidence="2 4" id="KW-0863">Zinc-finger</keyword>
<dbReference type="Proteomes" id="UP001364617">
    <property type="component" value="Unassembled WGS sequence"/>
</dbReference>
<dbReference type="AlphaFoldDB" id="A0AAN9DMK2"/>
<dbReference type="GO" id="GO:0008270">
    <property type="term" value="F:zinc ion binding"/>
    <property type="evidence" value="ECO:0007669"/>
    <property type="project" value="UniProtKB-KW"/>
</dbReference>
<protein>
    <recommendedName>
        <fullName evidence="12">E3 ubiquitin-protein ligase TRIM39-like</fullName>
    </recommendedName>
</protein>
<dbReference type="PROSITE" id="PS50119">
    <property type="entry name" value="ZF_BBOX"/>
    <property type="match status" value="1"/>
</dbReference>
<evidence type="ECO:0000256" key="6">
    <source>
        <dbReference type="SAM" id="MobiDB-lite"/>
    </source>
</evidence>
<evidence type="ECO:0000256" key="2">
    <source>
        <dbReference type="ARBA" id="ARBA00022771"/>
    </source>
</evidence>
<dbReference type="SUPFAM" id="SSF57845">
    <property type="entry name" value="B-box zinc-binding domain"/>
    <property type="match status" value="1"/>
</dbReference>
<dbReference type="PANTHER" id="PTHR24103">
    <property type="entry name" value="E3 UBIQUITIN-PROTEIN LIGASE TRIM"/>
    <property type="match status" value="1"/>
</dbReference>
<dbReference type="InterPro" id="IPR027370">
    <property type="entry name" value="Znf-RING_euk"/>
</dbReference>
<dbReference type="Pfam" id="PF13445">
    <property type="entry name" value="zf-RING_UBOX"/>
    <property type="match status" value="1"/>
</dbReference>
<dbReference type="Pfam" id="PF13765">
    <property type="entry name" value="PRY"/>
    <property type="match status" value="1"/>
</dbReference>
<dbReference type="Pfam" id="PF00643">
    <property type="entry name" value="zf-B_box"/>
    <property type="match status" value="1"/>
</dbReference>
<evidence type="ECO:0000259" key="8">
    <source>
        <dbReference type="PROSITE" id="PS50119"/>
    </source>
</evidence>
<dbReference type="InterPro" id="IPR013083">
    <property type="entry name" value="Znf_RING/FYVE/PHD"/>
</dbReference>
<dbReference type="Gene3D" id="3.30.40.10">
    <property type="entry name" value="Zinc/RING finger domain, C3HC4 (zinc finger)"/>
    <property type="match status" value="1"/>
</dbReference>
<dbReference type="Gene3D" id="3.30.160.60">
    <property type="entry name" value="Classic Zinc Finger"/>
    <property type="match status" value="1"/>
</dbReference>
<sequence>MKKNESYRAMPFSHSFLSEDQLLCSICLDVFDNPVSTPCGHSFCMTCIRRYWDTAKLCQCPLCKQSFKRKPDLHINRTLREITEQFKHMMANPGDSAGIGAGEEDAEEEGRKPEPGHRPGYLLDEMKQRLSRHRAHSSASQACPDERGSGQTLNTDTNGTQMPVIAKQLSLRRYTLSGAADVMKVPLCPKHHRNLELFCLSDLECICVECGQTEHQSHDIACAEKEWHSYKMKISTTETEIQEMTRERMQKVEEIKRSLADVKALSESEVQRSMQMLAALMASLERSQAELLEETEIHRHAAEHQAELMIRELELEVSEMRRRSTALAKLAQTDNFVTGLKGYSDVSTPLSKKDWTGVSLTCDLGTKAVYASVCQLLEQYKQELQKPPAVCLSVSANQSPVKSHPKVKRVQEYAVDVTLDSSTAHPRLLLSEDKKKVWCSEKHQHVPNNRERFDRVVCVLGREGFSGGRHYWEVEVDGKTDWDLGVASHSSNRKGKITVSPSNGYWFLSLRDKNNFAFRTEPSTALPLSMRPQKIGLFVDYEKGQVSFYNVDAKMHIYTFMDNFSETIYPFFSPCTNKTGKNDAPLVITPVQ</sequence>
<evidence type="ECO:0000259" key="9">
    <source>
        <dbReference type="PROSITE" id="PS50188"/>
    </source>
</evidence>
<keyword evidence="3" id="KW-0862">Zinc</keyword>
<dbReference type="InterPro" id="IPR003877">
    <property type="entry name" value="SPRY_dom"/>
</dbReference>
<dbReference type="Gene3D" id="2.60.120.920">
    <property type="match status" value="1"/>
</dbReference>
<dbReference type="CDD" id="cd13733">
    <property type="entry name" value="SPRY_PRY_C-I_1"/>
    <property type="match status" value="1"/>
</dbReference>
<dbReference type="InterPro" id="IPR006574">
    <property type="entry name" value="PRY"/>
</dbReference>
<dbReference type="Pfam" id="PF00622">
    <property type="entry name" value="SPRY"/>
    <property type="match status" value="1"/>
</dbReference>
<comment type="caution">
    <text evidence="10">The sequence shown here is derived from an EMBL/GenBank/DDBJ whole genome shotgun (WGS) entry which is preliminary data.</text>
</comment>
<dbReference type="InterPro" id="IPR000315">
    <property type="entry name" value="Znf_B-box"/>
</dbReference>
<dbReference type="InterPro" id="IPR017907">
    <property type="entry name" value="Znf_RING_CS"/>
</dbReference>
<dbReference type="PRINTS" id="PR01407">
    <property type="entry name" value="BUTYPHLNCDUF"/>
</dbReference>